<organism evidence="16 17">
    <name type="scientific">Galdieria yellowstonensis</name>
    <dbReference type="NCBI Taxonomy" id="3028027"/>
    <lineage>
        <taxon>Eukaryota</taxon>
        <taxon>Rhodophyta</taxon>
        <taxon>Bangiophyceae</taxon>
        <taxon>Galdieriales</taxon>
        <taxon>Galdieriaceae</taxon>
        <taxon>Galdieria</taxon>
    </lineage>
</organism>
<evidence type="ECO:0000256" key="6">
    <source>
        <dbReference type="ARBA" id="ARBA00047899"/>
    </source>
</evidence>
<dbReference type="AlphaFoldDB" id="A0AAV9IFF5"/>
<dbReference type="InterPro" id="IPR017441">
    <property type="entry name" value="Protein_kinase_ATP_BS"/>
</dbReference>
<comment type="catalytic activity">
    <reaction evidence="7 13">
        <text>L-seryl-[protein] + ATP = O-phospho-L-seryl-[protein] + ADP + H(+)</text>
        <dbReference type="Rhea" id="RHEA:17989"/>
        <dbReference type="Rhea" id="RHEA-COMP:9863"/>
        <dbReference type="Rhea" id="RHEA-COMP:11604"/>
        <dbReference type="ChEBI" id="CHEBI:15378"/>
        <dbReference type="ChEBI" id="CHEBI:29999"/>
        <dbReference type="ChEBI" id="CHEBI:30616"/>
        <dbReference type="ChEBI" id="CHEBI:83421"/>
        <dbReference type="ChEBI" id="CHEBI:456216"/>
        <dbReference type="EC" id="2.7.11.1"/>
    </reaction>
</comment>
<dbReference type="FunFam" id="3.30.200.20:FF:000042">
    <property type="entry name" value="Aurora kinase A"/>
    <property type="match status" value="1"/>
</dbReference>
<keyword evidence="2 13" id="KW-0808">Transferase</keyword>
<feature type="region of interest" description="Disordered" evidence="14">
    <location>
        <begin position="141"/>
        <end position="168"/>
    </location>
</feature>
<dbReference type="PANTHER" id="PTHR24350">
    <property type="entry name" value="SERINE/THREONINE-PROTEIN KINASE IAL-RELATED"/>
    <property type="match status" value="1"/>
</dbReference>
<dbReference type="FunFam" id="1.10.510.10:FF:000235">
    <property type="entry name" value="Serine/threonine-protein kinase ark1"/>
    <property type="match status" value="1"/>
</dbReference>
<evidence type="ECO:0000256" key="12">
    <source>
        <dbReference type="RuleBase" id="RU000304"/>
    </source>
</evidence>
<keyword evidence="17" id="KW-1185">Reference proteome</keyword>
<evidence type="ECO:0000259" key="15">
    <source>
        <dbReference type="PROSITE" id="PS50011"/>
    </source>
</evidence>
<evidence type="ECO:0000256" key="3">
    <source>
        <dbReference type="ARBA" id="ARBA00022741"/>
    </source>
</evidence>
<evidence type="ECO:0000313" key="16">
    <source>
        <dbReference type="EMBL" id="KAK4526132.1"/>
    </source>
</evidence>
<protein>
    <recommendedName>
        <fullName evidence="13">Aurora kinase</fullName>
        <ecNumber evidence="13">2.7.11.1</ecNumber>
    </recommendedName>
</protein>
<evidence type="ECO:0000256" key="4">
    <source>
        <dbReference type="ARBA" id="ARBA00022777"/>
    </source>
</evidence>
<feature type="region of interest" description="Disordered" evidence="14">
    <location>
        <begin position="1"/>
        <end position="34"/>
    </location>
</feature>
<dbReference type="SUPFAM" id="SSF56112">
    <property type="entry name" value="Protein kinase-like (PK-like)"/>
    <property type="match status" value="1"/>
</dbReference>
<name>A0AAV9IFF5_9RHOD</name>
<feature type="compositionally biased region" description="Basic and acidic residues" evidence="14">
    <location>
        <begin position="9"/>
        <end position="34"/>
    </location>
</feature>
<keyword evidence="1 12" id="KW-0723">Serine/threonine-protein kinase</keyword>
<comment type="similarity">
    <text evidence="13">Belongs to the protein kinase superfamily. Ser/Thr protein kinase family. Aurora subfamily.</text>
</comment>
<feature type="binding site" evidence="9">
    <location>
        <position position="331"/>
    </location>
    <ligand>
        <name>ATP</name>
        <dbReference type="ChEBI" id="CHEBI:30616"/>
    </ligand>
</feature>
<evidence type="ECO:0000256" key="10">
    <source>
        <dbReference type="PIRSR" id="PIRSR630616-3"/>
    </source>
</evidence>
<evidence type="ECO:0000256" key="9">
    <source>
        <dbReference type="PIRSR" id="PIRSR630616-2"/>
    </source>
</evidence>
<dbReference type="EC" id="2.7.11.1" evidence="13"/>
<dbReference type="Gene3D" id="1.10.510.10">
    <property type="entry name" value="Transferase(Phosphotransferase) domain 1"/>
    <property type="match status" value="1"/>
</dbReference>
<dbReference type="Gene3D" id="3.30.200.20">
    <property type="entry name" value="Phosphorylase Kinase, domain 1"/>
    <property type="match status" value="1"/>
</dbReference>
<evidence type="ECO:0000256" key="7">
    <source>
        <dbReference type="ARBA" id="ARBA00048679"/>
    </source>
</evidence>
<dbReference type="Proteomes" id="UP001300502">
    <property type="component" value="Unassembled WGS sequence"/>
</dbReference>
<dbReference type="GO" id="GO:0005524">
    <property type="term" value="F:ATP binding"/>
    <property type="evidence" value="ECO:0007669"/>
    <property type="project" value="UniProtKB-UniRule"/>
</dbReference>
<evidence type="ECO:0000256" key="8">
    <source>
        <dbReference type="PIRSR" id="PIRSR630616-1"/>
    </source>
</evidence>
<reference evidence="16 17" key="1">
    <citation type="submission" date="2022-07" db="EMBL/GenBank/DDBJ databases">
        <title>Genome-wide signatures of adaptation to extreme environments.</title>
        <authorList>
            <person name="Cho C.H."/>
            <person name="Yoon H.S."/>
        </authorList>
    </citation>
    <scope>NUCLEOTIDE SEQUENCE [LARGE SCALE GENOMIC DNA]</scope>
    <source>
        <strain evidence="16 17">108.79 E11</strain>
    </source>
</reference>
<dbReference type="CDD" id="cd14007">
    <property type="entry name" value="STKc_Aurora"/>
    <property type="match status" value="1"/>
</dbReference>
<evidence type="ECO:0000256" key="5">
    <source>
        <dbReference type="ARBA" id="ARBA00022840"/>
    </source>
</evidence>
<feature type="binding site" evidence="9">
    <location>
        <begin position="317"/>
        <end position="318"/>
    </location>
    <ligand>
        <name>ATP</name>
        <dbReference type="ChEBI" id="CHEBI:30616"/>
    </ligand>
</feature>
<dbReference type="PROSITE" id="PS50011">
    <property type="entry name" value="PROTEIN_KINASE_DOM"/>
    <property type="match status" value="1"/>
</dbReference>
<feature type="domain" description="Protein kinase" evidence="15">
    <location>
        <begin position="190"/>
        <end position="440"/>
    </location>
</feature>
<dbReference type="SMART" id="SM00220">
    <property type="entry name" value="S_TKc"/>
    <property type="match status" value="1"/>
</dbReference>
<dbReference type="InterPro" id="IPR008271">
    <property type="entry name" value="Ser/Thr_kinase_AS"/>
</dbReference>
<feature type="binding site" evidence="9 11">
    <location>
        <position position="219"/>
    </location>
    <ligand>
        <name>ATP</name>
        <dbReference type="ChEBI" id="CHEBI:30616"/>
    </ligand>
</feature>
<proteinExistence type="inferred from homology"/>
<dbReference type="PROSITE" id="PS00107">
    <property type="entry name" value="PROTEIN_KINASE_ATP"/>
    <property type="match status" value="1"/>
</dbReference>
<dbReference type="EMBL" id="JANCYU010000037">
    <property type="protein sequence ID" value="KAK4526132.1"/>
    <property type="molecule type" value="Genomic_DNA"/>
</dbReference>
<keyword evidence="5 9" id="KW-0067">ATP-binding</keyword>
<evidence type="ECO:0000313" key="17">
    <source>
        <dbReference type="Proteomes" id="UP001300502"/>
    </source>
</evidence>
<feature type="binding site" evidence="9">
    <location>
        <begin position="268"/>
        <end position="270"/>
    </location>
    <ligand>
        <name>ATP</name>
        <dbReference type="ChEBI" id="CHEBI:30616"/>
    </ligand>
</feature>
<evidence type="ECO:0000256" key="1">
    <source>
        <dbReference type="ARBA" id="ARBA00022527"/>
    </source>
</evidence>
<keyword evidence="4 13" id="KW-0418">Kinase</keyword>
<accession>A0AAV9IFF5</accession>
<sequence length="466" mass="53439">MQRGKQYKSGHEYLKSTSKVVEEHTSYKQQEDKENKARVGTILQQNGVKEEYVGFYVDSKETLHSADLIQASAAKNQLNKQDTQEGLHVKDRKALNETRKVEGHLQLSSDTHQDYTTQKDETVQGNTDEIKQEVASCGERGRNNDAIAGKDATDTTQPTTASQVDTHAKPQVQKCYRNRFSEKTWSLNDFDIGKPLGRGKFGNVYLAREKKTEFVVALKVLFKNQLAAAGVEYQLRREIEIQSHLRHPNILRLFGYFYDKSRVYLILEYAPGGELYKLLQKSGRFSEEQTAQYICSLAHALSYCHHKHVIHRDIKPENLLLGAKNELKIADFGWSVYAPDSRRQTLCGTLDYLAPEMIEGQQHGESVDIWGLGVLMYEFLVGRPPFEAAGQHETYNRIMKADLSIPAHVSDTARDLLQQLLVKDPKRRIPFHQVLAHPWILEHVRQIPHIPENWIRKEQNTTSKEF</sequence>
<dbReference type="PROSITE" id="PS00108">
    <property type="entry name" value="PROTEIN_KINASE_ST"/>
    <property type="match status" value="1"/>
</dbReference>
<feature type="cross-link" description="Glycyl lysine isopeptide (Lys-Gly) (interchain with G-Cter in SUMO2)" evidence="10">
    <location>
        <position position="315"/>
    </location>
</feature>
<feature type="active site" description="Proton acceptor" evidence="8">
    <location>
        <position position="313"/>
    </location>
</feature>
<dbReference type="Pfam" id="PF00069">
    <property type="entry name" value="Pkinase"/>
    <property type="match status" value="1"/>
</dbReference>
<feature type="compositionally biased region" description="Polar residues" evidence="14">
    <location>
        <begin position="154"/>
        <end position="165"/>
    </location>
</feature>
<comment type="caution">
    <text evidence="16">The sequence shown here is derived from an EMBL/GenBank/DDBJ whole genome shotgun (WGS) entry which is preliminary data.</text>
</comment>
<feature type="binding site" evidence="9">
    <location>
        <position position="200"/>
    </location>
    <ligand>
        <name>ATP</name>
        <dbReference type="ChEBI" id="CHEBI:30616"/>
    </ligand>
</feature>
<gene>
    <name evidence="16" type="ORF">GAYE_SCF20G4046</name>
</gene>
<evidence type="ECO:0000256" key="11">
    <source>
        <dbReference type="PROSITE-ProRule" id="PRU10141"/>
    </source>
</evidence>
<dbReference type="InterPro" id="IPR011009">
    <property type="entry name" value="Kinase-like_dom_sf"/>
</dbReference>
<keyword evidence="3 9" id="KW-0547">Nucleotide-binding</keyword>
<dbReference type="GO" id="GO:0004674">
    <property type="term" value="F:protein serine/threonine kinase activity"/>
    <property type="evidence" value="ECO:0007669"/>
    <property type="project" value="UniProtKB-KW"/>
</dbReference>
<dbReference type="InterPro" id="IPR000719">
    <property type="entry name" value="Prot_kinase_dom"/>
</dbReference>
<evidence type="ECO:0000256" key="13">
    <source>
        <dbReference type="RuleBase" id="RU367134"/>
    </source>
</evidence>
<comment type="catalytic activity">
    <reaction evidence="6 13">
        <text>L-threonyl-[protein] + ATP = O-phospho-L-threonyl-[protein] + ADP + H(+)</text>
        <dbReference type="Rhea" id="RHEA:46608"/>
        <dbReference type="Rhea" id="RHEA-COMP:11060"/>
        <dbReference type="Rhea" id="RHEA-COMP:11605"/>
        <dbReference type="ChEBI" id="CHEBI:15378"/>
        <dbReference type="ChEBI" id="CHEBI:30013"/>
        <dbReference type="ChEBI" id="CHEBI:30616"/>
        <dbReference type="ChEBI" id="CHEBI:61977"/>
        <dbReference type="ChEBI" id="CHEBI:456216"/>
        <dbReference type="EC" id="2.7.11.1"/>
    </reaction>
</comment>
<evidence type="ECO:0000256" key="2">
    <source>
        <dbReference type="ARBA" id="ARBA00022679"/>
    </source>
</evidence>
<evidence type="ECO:0000256" key="14">
    <source>
        <dbReference type="SAM" id="MobiDB-lite"/>
    </source>
</evidence>
<dbReference type="InterPro" id="IPR030616">
    <property type="entry name" value="Aur-like"/>
</dbReference>